<feature type="signal peptide" evidence="1">
    <location>
        <begin position="1"/>
        <end position="23"/>
    </location>
</feature>
<protein>
    <recommendedName>
        <fullName evidence="4">DUF4189 domain-containing protein</fullName>
    </recommendedName>
</protein>
<reference evidence="2 3" key="1">
    <citation type="submission" date="2016-12" db="EMBL/GenBank/DDBJ databases">
        <authorList>
            <person name="Song W.-J."/>
            <person name="Kurnit D.M."/>
        </authorList>
    </citation>
    <scope>NUCLEOTIDE SEQUENCE [LARGE SCALE GENOMIC DNA]</scope>
    <source>
        <strain evidence="2 3">175</strain>
    </source>
</reference>
<dbReference type="AlphaFoldDB" id="A0A1Y6CT10"/>
<evidence type="ECO:0000313" key="2">
    <source>
        <dbReference type="EMBL" id="SMF93340.1"/>
    </source>
</evidence>
<evidence type="ECO:0000256" key="1">
    <source>
        <dbReference type="SAM" id="SignalP"/>
    </source>
</evidence>
<sequence length="97" mass="10020">MSPSLSRAVLAIAVLAATGSALAKPDEVSEAQVRGCQYLSTVAGSSGYGKHFGWQPIAKADAEKRAGAIGATHIVWSDIRQVGAFNGEAKAKAYACR</sequence>
<name>A0A1Y6CT10_9GAMM</name>
<gene>
    <name evidence="2" type="ORF">SAMN02949497_0618</name>
</gene>
<dbReference type="RefSeq" id="WP_085209838.1">
    <property type="nucleotide sequence ID" value="NZ_FXAM01000001.1"/>
</dbReference>
<proteinExistence type="predicted"/>
<evidence type="ECO:0008006" key="4">
    <source>
        <dbReference type="Google" id="ProtNLM"/>
    </source>
</evidence>
<feature type="chain" id="PRO_5013277844" description="DUF4189 domain-containing protein" evidence="1">
    <location>
        <begin position="24"/>
        <end position="97"/>
    </location>
</feature>
<keyword evidence="3" id="KW-1185">Reference proteome</keyword>
<accession>A0A1Y6CT10</accession>
<evidence type="ECO:0000313" key="3">
    <source>
        <dbReference type="Proteomes" id="UP000192923"/>
    </source>
</evidence>
<organism evidence="2 3">
    <name type="scientific">Methylomagnum ishizawai</name>
    <dbReference type="NCBI Taxonomy" id="1760988"/>
    <lineage>
        <taxon>Bacteria</taxon>
        <taxon>Pseudomonadati</taxon>
        <taxon>Pseudomonadota</taxon>
        <taxon>Gammaproteobacteria</taxon>
        <taxon>Methylococcales</taxon>
        <taxon>Methylococcaceae</taxon>
        <taxon>Methylomagnum</taxon>
    </lineage>
</organism>
<dbReference type="OrthoDB" id="5571189at2"/>
<dbReference type="Proteomes" id="UP000192923">
    <property type="component" value="Unassembled WGS sequence"/>
</dbReference>
<keyword evidence="1" id="KW-0732">Signal</keyword>
<dbReference type="EMBL" id="FXAM01000001">
    <property type="protein sequence ID" value="SMF93340.1"/>
    <property type="molecule type" value="Genomic_DNA"/>
</dbReference>